<evidence type="ECO:0000313" key="1">
    <source>
        <dbReference type="EMBL" id="DAF54579.1"/>
    </source>
</evidence>
<dbReference type="EMBL" id="BK032681">
    <property type="protein sequence ID" value="DAF54579.1"/>
    <property type="molecule type" value="Genomic_DNA"/>
</dbReference>
<name>A0A8S5SUV4_9VIRU</name>
<sequence length="42" mass="4968">MQLFVENLLKVLKVLKIVIRMKIRHLAGKLRRLLRTARGDRA</sequence>
<organism evidence="1">
    <name type="scientific">Microviridae sp. ctpIT6</name>
    <dbReference type="NCBI Taxonomy" id="2827650"/>
    <lineage>
        <taxon>Viruses</taxon>
        <taxon>Monodnaviria</taxon>
        <taxon>Sangervirae</taxon>
        <taxon>Phixviricota</taxon>
        <taxon>Malgrandaviricetes</taxon>
        <taxon>Petitvirales</taxon>
        <taxon>Microviridae</taxon>
    </lineage>
</organism>
<accession>A0A8S5SUV4</accession>
<proteinExistence type="predicted"/>
<protein>
    <submittedName>
        <fullName evidence="1">Uncharacterized protein</fullName>
    </submittedName>
</protein>
<reference evidence="1" key="1">
    <citation type="journal article" date="2021" name="Proc. Natl. Acad. Sci. U.S.A.">
        <title>A Catalog of Tens of Thousands of Viruses from Human Metagenomes Reveals Hidden Associations with Chronic Diseases.</title>
        <authorList>
            <person name="Tisza M.J."/>
            <person name="Buck C.B."/>
        </authorList>
    </citation>
    <scope>NUCLEOTIDE SEQUENCE</scope>
    <source>
        <strain evidence="1">CtpIT6</strain>
    </source>
</reference>